<organism evidence="1 2">
    <name type="scientific">Solanum commersonii</name>
    <name type="common">Commerson's wild potato</name>
    <name type="synonym">Commerson's nightshade</name>
    <dbReference type="NCBI Taxonomy" id="4109"/>
    <lineage>
        <taxon>Eukaryota</taxon>
        <taxon>Viridiplantae</taxon>
        <taxon>Streptophyta</taxon>
        <taxon>Embryophyta</taxon>
        <taxon>Tracheophyta</taxon>
        <taxon>Spermatophyta</taxon>
        <taxon>Magnoliopsida</taxon>
        <taxon>eudicotyledons</taxon>
        <taxon>Gunneridae</taxon>
        <taxon>Pentapetalae</taxon>
        <taxon>asterids</taxon>
        <taxon>lamiids</taxon>
        <taxon>Solanales</taxon>
        <taxon>Solanaceae</taxon>
        <taxon>Solanoideae</taxon>
        <taxon>Solaneae</taxon>
        <taxon>Solanum</taxon>
    </lineage>
</organism>
<dbReference type="EMBL" id="JACXVP010000011">
    <property type="protein sequence ID" value="KAG5578489.1"/>
    <property type="molecule type" value="Genomic_DNA"/>
</dbReference>
<dbReference type="Proteomes" id="UP000824120">
    <property type="component" value="Chromosome 11"/>
</dbReference>
<evidence type="ECO:0000313" key="1">
    <source>
        <dbReference type="EMBL" id="KAG5578489.1"/>
    </source>
</evidence>
<evidence type="ECO:0000313" key="2">
    <source>
        <dbReference type="Proteomes" id="UP000824120"/>
    </source>
</evidence>
<proteinExistence type="predicted"/>
<dbReference type="AlphaFoldDB" id="A0A9J5WRM7"/>
<sequence length="102" mass="11493">MEKEKGYSGSFHVLPRMFSQVGFFEELTNPSRRSGEGFQQNLDTRACISNSAQISQGQVFYLSSPATLCTALDLFDRRPIHPLVLSRLYLPCRQLTSLAFST</sequence>
<reference evidence="1 2" key="1">
    <citation type="submission" date="2020-09" db="EMBL/GenBank/DDBJ databases">
        <title>De no assembly of potato wild relative species, Solanum commersonii.</title>
        <authorList>
            <person name="Cho K."/>
        </authorList>
    </citation>
    <scope>NUCLEOTIDE SEQUENCE [LARGE SCALE GENOMIC DNA]</scope>
    <source>
        <strain evidence="1">LZ3.2</strain>
        <tissue evidence="1">Leaf</tissue>
    </source>
</reference>
<protein>
    <submittedName>
        <fullName evidence="1">Uncharacterized protein</fullName>
    </submittedName>
</protein>
<gene>
    <name evidence="1" type="ORF">H5410_058623</name>
</gene>
<keyword evidence="2" id="KW-1185">Reference proteome</keyword>
<name>A0A9J5WRM7_SOLCO</name>
<accession>A0A9J5WRM7</accession>
<comment type="caution">
    <text evidence="1">The sequence shown here is derived from an EMBL/GenBank/DDBJ whole genome shotgun (WGS) entry which is preliminary data.</text>
</comment>